<protein>
    <recommendedName>
        <fullName evidence="3">Interleukin-11</fullName>
    </recommendedName>
</protein>
<dbReference type="AlphaFoldDB" id="A0AA88T7M0"/>
<proteinExistence type="predicted"/>
<keyword evidence="2" id="KW-1185">Reference proteome</keyword>
<comment type="caution">
    <text evidence="1">The sequence shown here is derived from an EMBL/GenBank/DDBJ whole genome shotgun (WGS) entry which is preliminary data.</text>
</comment>
<name>A0AA88T7M0_TACVA</name>
<dbReference type="EMBL" id="JAVHJS010000003">
    <property type="protein sequence ID" value="KAK2864509.1"/>
    <property type="molecule type" value="Genomic_DNA"/>
</dbReference>
<dbReference type="GO" id="GO:0005125">
    <property type="term" value="F:cytokine activity"/>
    <property type="evidence" value="ECO:0007669"/>
    <property type="project" value="TreeGrafter"/>
</dbReference>
<evidence type="ECO:0008006" key="3">
    <source>
        <dbReference type="Google" id="ProtNLM"/>
    </source>
</evidence>
<dbReference type="GO" id="GO:0005737">
    <property type="term" value="C:cytoplasm"/>
    <property type="evidence" value="ECO:0007669"/>
    <property type="project" value="TreeGrafter"/>
</dbReference>
<dbReference type="InterPro" id="IPR009079">
    <property type="entry name" value="4_helix_cytokine-like_core"/>
</dbReference>
<accession>A0AA88T7M0</accession>
<dbReference type="GO" id="GO:0043410">
    <property type="term" value="P:positive regulation of MAPK cascade"/>
    <property type="evidence" value="ECO:0007669"/>
    <property type="project" value="TreeGrafter"/>
</dbReference>
<organism evidence="1 2">
    <name type="scientific">Tachysurus vachellii</name>
    <name type="common">Darkbarbel catfish</name>
    <name type="synonym">Pelteobagrus vachellii</name>
    <dbReference type="NCBI Taxonomy" id="175792"/>
    <lineage>
        <taxon>Eukaryota</taxon>
        <taxon>Metazoa</taxon>
        <taxon>Chordata</taxon>
        <taxon>Craniata</taxon>
        <taxon>Vertebrata</taxon>
        <taxon>Euteleostomi</taxon>
        <taxon>Actinopterygii</taxon>
        <taxon>Neopterygii</taxon>
        <taxon>Teleostei</taxon>
        <taxon>Ostariophysi</taxon>
        <taxon>Siluriformes</taxon>
        <taxon>Bagridae</taxon>
        <taxon>Tachysurus</taxon>
    </lineage>
</organism>
<dbReference type="Proteomes" id="UP001187315">
    <property type="component" value="Unassembled WGS sequence"/>
</dbReference>
<evidence type="ECO:0000313" key="1">
    <source>
        <dbReference type="EMBL" id="KAK2864509.1"/>
    </source>
</evidence>
<reference evidence="1" key="1">
    <citation type="submission" date="2023-08" db="EMBL/GenBank/DDBJ databases">
        <title>Pelteobagrus vachellii genome.</title>
        <authorList>
            <person name="Liu H."/>
        </authorList>
    </citation>
    <scope>NUCLEOTIDE SEQUENCE</scope>
    <source>
        <strain evidence="1">PRFRI_2022a</strain>
        <tissue evidence="1">Muscle</tissue>
    </source>
</reference>
<gene>
    <name evidence="1" type="ORF">Q7C36_003663</name>
</gene>
<dbReference type="Pfam" id="PF07400">
    <property type="entry name" value="IL11"/>
    <property type="match status" value="1"/>
</dbReference>
<dbReference type="GO" id="GO:0008083">
    <property type="term" value="F:growth factor activity"/>
    <property type="evidence" value="ECO:0007669"/>
    <property type="project" value="TreeGrafter"/>
</dbReference>
<evidence type="ECO:0000313" key="2">
    <source>
        <dbReference type="Proteomes" id="UP001187315"/>
    </source>
</evidence>
<dbReference type="GO" id="GO:0008284">
    <property type="term" value="P:positive regulation of cell population proliferation"/>
    <property type="evidence" value="ECO:0007669"/>
    <property type="project" value="TreeGrafter"/>
</dbReference>
<dbReference type="PANTHER" id="PTHR16922:SF0">
    <property type="entry name" value="INTERLEUKIN-11"/>
    <property type="match status" value="1"/>
</dbReference>
<dbReference type="PANTHER" id="PTHR16922">
    <property type="entry name" value="INTERLEUKIN 11"/>
    <property type="match status" value="1"/>
</dbReference>
<dbReference type="SUPFAM" id="SSF47266">
    <property type="entry name" value="4-helical cytokines"/>
    <property type="match status" value="1"/>
</dbReference>
<dbReference type="Gene3D" id="1.20.1250.10">
    <property type="match status" value="1"/>
</dbReference>
<sequence>MSHPTPMKRHKDGLTKLFQQIRLLISAAHEAVHHLDINLLFEHNFTSLPALNFRAKDLENVKVNSTLSQLHSGLHSFKLHYDWLLYWHNQSGLVSDRIQKISYAIHSITVLAQSLTDSPAQNTSLSLPPLTSAWDVYSSSAVIHKRLLNFCNWYCRALWVLISHANR</sequence>
<dbReference type="InterPro" id="IPR020438">
    <property type="entry name" value="IL-11"/>
</dbReference>